<sequence>MSEVEIEIDVEVINVEIAYLSSLRKNACQAPPFLESKGKTIEEITEVFTCLDSLAISLDDMIGNTISFLENAKDSMIDVDEKSAKVLEELLKEGN</sequence>
<comment type="caution">
    <text evidence="1">The sequence shown here is derived from an EMBL/GenBank/DDBJ whole genome shotgun (WGS) entry which is preliminary data.</text>
</comment>
<proteinExistence type="predicted"/>
<reference evidence="1" key="1">
    <citation type="submission" date="2020-12" db="EMBL/GenBank/DDBJ databases">
        <title>Vagococcus allomyrinae sp. nov. and Enterococcus lavae sp. nov., isolated from the larvae of Allomyrina dichotoma.</title>
        <authorList>
            <person name="Lee S.D."/>
        </authorList>
    </citation>
    <scope>NUCLEOTIDE SEQUENCE</scope>
    <source>
        <strain evidence="1">BWB3-3</strain>
    </source>
</reference>
<protein>
    <submittedName>
        <fullName evidence="1">Uncharacterized protein</fullName>
    </submittedName>
</protein>
<dbReference type="AlphaFoldDB" id="A0A940PEK6"/>
<keyword evidence="2" id="KW-1185">Reference proteome</keyword>
<dbReference type="Proteomes" id="UP000674938">
    <property type="component" value="Unassembled WGS sequence"/>
</dbReference>
<gene>
    <name evidence="1" type="ORF">I6N95_26655</name>
</gene>
<organism evidence="1 2">
    <name type="scientific">Vagococcus allomyrinae</name>
    <dbReference type="NCBI Taxonomy" id="2794353"/>
    <lineage>
        <taxon>Bacteria</taxon>
        <taxon>Bacillati</taxon>
        <taxon>Bacillota</taxon>
        <taxon>Bacilli</taxon>
        <taxon>Lactobacillales</taxon>
        <taxon>Enterococcaceae</taxon>
        <taxon>Vagococcus</taxon>
    </lineage>
</organism>
<name>A0A940PEK6_9ENTE</name>
<evidence type="ECO:0000313" key="2">
    <source>
        <dbReference type="Proteomes" id="UP000674938"/>
    </source>
</evidence>
<accession>A0A940PEK6</accession>
<dbReference type="EMBL" id="JAEEGA010000034">
    <property type="protein sequence ID" value="MBP1044596.1"/>
    <property type="molecule type" value="Genomic_DNA"/>
</dbReference>
<evidence type="ECO:0000313" key="1">
    <source>
        <dbReference type="EMBL" id="MBP1044596.1"/>
    </source>
</evidence>
<dbReference type="RefSeq" id="WP_209533159.1">
    <property type="nucleotide sequence ID" value="NZ_JAEEGA010000034.1"/>
</dbReference>